<evidence type="ECO:0000313" key="3">
    <source>
        <dbReference type="Proteomes" id="UP000006591"/>
    </source>
</evidence>
<reference evidence="2" key="1">
    <citation type="submission" date="2015-04" db="UniProtKB">
        <authorList>
            <consortium name="EnsemblPlants"/>
        </authorList>
    </citation>
    <scope>IDENTIFICATION</scope>
    <source>
        <strain evidence="2">SL10</strain>
    </source>
</reference>
<reference evidence="2" key="2">
    <citation type="submission" date="2018-04" db="EMBL/GenBank/DDBJ databases">
        <title>OnivRS2 (Oryza nivara Reference Sequence Version 2).</title>
        <authorList>
            <person name="Zhang J."/>
            <person name="Kudrna D."/>
            <person name="Lee S."/>
            <person name="Talag J."/>
            <person name="Rajasekar S."/>
            <person name="Welchert J."/>
            <person name="Hsing Y.-I."/>
            <person name="Wing R.A."/>
        </authorList>
    </citation>
    <scope>NUCLEOTIDE SEQUENCE [LARGE SCALE GENOMIC DNA]</scope>
    <source>
        <strain evidence="2">SL10</strain>
    </source>
</reference>
<dbReference type="Gramene" id="ONIVA11G04580.3">
    <property type="protein sequence ID" value="ONIVA11G04580.3"/>
    <property type="gene ID" value="ONIVA11G04580"/>
</dbReference>
<dbReference type="AlphaFoldDB" id="A0A0E0IYT7"/>
<evidence type="ECO:0008006" key="4">
    <source>
        <dbReference type="Google" id="ProtNLM"/>
    </source>
</evidence>
<keyword evidence="3" id="KW-1185">Reference proteome</keyword>
<dbReference type="Proteomes" id="UP000006591">
    <property type="component" value="Chromosome 11"/>
</dbReference>
<organism evidence="2">
    <name type="scientific">Oryza nivara</name>
    <name type="common">Indian wild rice</name>
    <name type="synonym">Oryza sativa f. spontanea</name>
    <dbReference type="NCBI Taxonomy" id="4536"/>
    <lineage>
        <taxon>Eukaryota</taxon>
        <taxon>Viridiplantae</taxon>
        <taxon>Streptophyta</taxon>
        <taxon>Embryophyta</taxon>
        <taxon>Tracheophyta</taxon>
        <taxon>Spermatophyta</taxon>
        <taxon>Magnoliopsida</taxon>
        <taxon>Liliopsida</taxon>
        <taxon>Poales</taxon>
        <taxon>Poaceae</taxon>
        <taxon>BOP clade</taxon>
        <taxon>Oryzoideae</taxon>
        <taxon>Oryzeae</taxon>
        <taxon>Oryzinae</taxon>
        <taxon>Oryza</taxon>
    </lineage>
</organism>
<accession>A0A0E0IYT7</accession>
<name>A0A0E0IYT7_ORYNI</name>
<proteinExistence type="predicted"/>
<evidence type="ECO:0000313" key="2">
    <source>
        <dbReference type="EnsemblPlants" id="ONIVA11G04580.3"/>
    </source>
</evidence>
<dbReference type="HOGENOM" id="CLU_517194_0_0_1"/>
<sequence length="527" mass="57318">MDDPNLVCLIVDEERKRGAHYVAEEVVWKIMMDTRSKALVSVWRGDGRCHWRQPHGYTCIPVKIPDCFATYVSYSKAATMLPAMVDKIPIATPTATGTGTNLSQSLPSESSPQSLYVLMASPGEILVALEEIPGLDCDDLLTAYSILCRDNGRLFKALMGLPMSMRKKLLLIEIKAYLNCHVCSTWWAMLNHYAELEVEGDGEDSTSNSGGAKITEAASRSSYGHLVRVSLRLEAPPVASQLSFHCSPCSKHRVHGPSINVVAAHGDSVLVEMHYEKGENDEHFDYFVYNAGAAAVADEDGLPRPPPSLSLLPTYWVPLSEVEKTAYRPHQSAKAHQLREGSTGLLVRRGGGGGGGGGDGELVVAELLTKRRRRRDTLEGAELVVLRSGEWSATPISPIVHDDGKGEELSYWEADMAVPVGDRRLCYVDLYRGVILCDDVFDEQAPLRRRPRYVPLPVEVPAGAFDEEHDRRGGNRRHCLLDTRTVCAIDGGATPSSSTSSRDAAAAAAARRSATIPAAPSSSTPGQ</sequence>
<evidence type="ECO:0000256" key="1">
    <source>
        <dbReference type="SAM" id="MobiDB-lite"/>
    </source>
</evidence>
<dbReference type="EnsemblPlants" id="ONIVA11G04580.3">
    <property type="protein sequence ID" value="ONIVA11G04580.3"/>
    <property type="gene ID" value="ONIVA11G04580"/>
</dbReference>
<dbReference type="PANTHER" id="PTHR33074">
    <property type="entry name" value="EXPRESSED PROTEIN-RELATED"/>
    <property type="match status" value="1"/>
</dbReference>
<dbReference type="PANTHER" id="PTHR33074:SF76">
    <property type="entry name" value="OS11G0569701 PROTEIN"/>
    <property type="match status" value="1"/>
</dbReference>
<feature type="compositionally biased region" description="Low complexity" evidence="1">
    <location>
        <begin position="493"/>
        <end position="527"/>
    </location>
</feature>
<protein>
    <recommendedName>
        <fullName evidence="4">DUF1618 domain-containing protein</fullName>
    </recommendedName>
</protein>
<feature type="region of interest" description="Disordered" evidence="1">
    <location>
        <begin position="491"/>
        <end position="527"/>
    </location>
</feature>